<organism evidence="18 19">
    <name type="scientific">Phenylobacterium soli</name>
    <dbReference type="NCBI Taxonomy" id="2170551"/>
    <lineage>
        <taxon>Bacteria</taxon>
        <taxon>Pseudomonadati</taxon>
        <taxon>Pseudomonadota</taxon>
        <taxon>Alphaproteobacteria</taxon>
        <taxon>Caulobacterales</taxon>
        <taxon>Caulobacteraceae</taxon>
        <taxon>Phenylobacterium</taxon>
    </lineage>
</organism>
<dbReference type="GO" id="GO:0015990">
    <property type="term" value="P:electron transport coupled proton transport"/>
    <property type="evidence" value="ECO:0007669"/>
    <property type="project" value="InterPro"/>
</dbReference>
<proteinExistence type="inferred from homology"/>
<evidence type="ECO:0000313" key="19">
    <source>
        <dbReference type="Proteomes" id="UP000249254"/>
    </source>
</evidence>
<feature type="transmembrane region" description="Helical" evidence="17">
    <location>
        <begin position="32"/>
        <end position="51"/>
    </location>
</feature>
<comment type="subcellular location">
    <subcellularLocation>
        <location evidence="1">Cell membrane</location>
        <topology evidence="1">Multi-pass membrane protein</topology>
    </subcellularLocation>
</comment>
<dbReference type="EMBL" id="QFYQ01000001">
    <property type="protein sequence ID" value="RAK55690.1"/>
    <property type="molecule type" value="Genomic_DNA"/>
</dbReference>
<dbReference type="Pfam" id="PF03626">
    <property type="entry name" value="COX4_pro"/>
    <property type="match status" value="1"/>
</dbReference>
<evidence type="ECO:0000256" key="13">
    <source>
        <dbReference type="ARBA" id="ARBA00030071"/>
    </source>
</evidence>
<dbReference type="PANTHER" id="PTHR36835">
    <property type="entry name" value="CYTOCHROME BO(3) UBIQUINOL OXIDASE SUBUNIT 4"/>
    <property type="match status" value="1"/>
</dbReference>
<evidence type="ECO:0000256" key="14">
    <source>
        <dbReference type="ARBA" id="ARBA00030211"/>
    </source>
</evidence>
<keyword evidence="9 17" id="KW-1133">Transmembrane helix</keyword>
<feature type="transmembrane region" description="Helical" evidence="17">
    <location>
        <begin position="93"/>
        <end position="115"/>
    </location>
</feature>
<evidence type="ECO:0000256" key="1">
    <source>
        <dbReference type="ARBA" id="ARBA00004651"/>
    </source>
</evidence>
<comment type="subunit">
    <text evidence="3">Heterooctamer of two A chains, two B chains, two C chains and two D chains.</text>
</comment>
<accession>A0A328ALG8</accession>
<evidence type="ECO:0000313" key="18">
    <source>
        <dbReference type="EMBL" id="RAK55690.1"/>
    </source>
</evidence>
<evidence type="ECO:0000256" key="6">
    <source>
        <dbReference type="ARBA" id="ARBA00022475"/>
    </source>
</evidence>
<comment type="function">
    <text evidence="12">Cytochrome bo(3) ubiquinol terminal oxidase is the component of the aerobic respiratory chain of E.coli that predominates when cells are grown at high aeration. Has proton pump activity across the membrane in addition to electron transfer, pumping 2 protons/electron.</text>
</comment>
<evidence type="ECO:0000256" key="9">
    <source>
        <dbReference type="ARBA" id="ARBA00022989"/>
    </source>
</evidence>
<evidence type="ECO:0000256" key="5">
    <source>
        <dbReference type="ARBA" id="ARBA00022448"/>
    </source>
</evidence>
<gene>
    <name evidence="18" type="primary">cyoD</name>
    <name evidence="18" type="ORF">DJ017_14825</name>
</gene>
<evidence type="ECO:0000256" key="7">
    <source>
        <dbReference type="ARBA" id="ARBA00022692"/>
    </source>
</evidence>
<evidence type="ECO:0000256" key="2">
    <source>
        <dbReference type="ARBA" id="ARBA00008079"/>
    </source>
</evidence>
<dbReference type="NCBIfam" id="TIGR02847">
    <property type="entry name" value="CyoD"/>
    <property type="match status" value="1"/>
</dbReference>
<keyword evidence="11 17" id="KW-0472">Membrane</keyword>
<evidence type="ECO:0000256" key="12">
    <source>
        <dbReference type="ARBA" id="ARBA00025694"/>
    </source>
</evidence>
<dbReference type="PANTHER" id="PTHR36835:SF1">
    <property type="entry name" value="CYTOCHROME BO(3) UBIQUINOL OXIDASE SUBUNIT 4"/>
    <property type="match status" value="1"/>
</dbReference>
<dbReference type="GO" id="GO:0015078">
    <property type="term" value="F:proton transmembrane transporter activity"/>
    <property type="evidence" value="ECO:0007669"/>
    <property type="project" value="TreeGrafter"/>
</dbReference>
<name>A0A328ALG8_9CAUL</name>
<evidence type="ECO:0000256" key="15">
    <source>
        <dbReference type="ARBA" id="ARBA00031887"/>
    </source>
</evidence>
<evidence type="ECO:0000256" key="8">
    <source>
        <dbReference type="ARBA" id="ARBA00022982"/>
    </source>
</evidence>
<evidence type="ECO:0000256" key="3">
    <source>
        <dbReference type="ARBA" id="ARBA00011700"/>
    </source>
</evidence>
<dbReference type="AlphaFoldDB" id="A0A328ALG8"/>
<evidence type="ECO:0000256" key="17">
    <source>
        <dbReference type="SAM" id="Phobius"/>
    </source>
</evidence>
<evidence type="ECO:0000256" key="16">
    <source>
        <dbReference type="ARBA" id="ARBA00032185"/>
    </source>
</evidence>
<keyword evidence="8" id="KW-0249">Electron transport</keyword>
<protein>
    <recommendedName>
        <fullName evidence="4">Cytochrome bo(3) ubiquinol oxidase subunit 4</fullName>
    </recommendedName>
    <alternativeName>
        <fullName evidence="16">Cytochrome o ubiquinol oxidase subunit 4</fullName>
    </alternativeName>
    <alternativeName>
        <fullName evidence="13">Oxidase bo(3) subunit 4</fullName>
    </alternativeName>
    <alternativeName>
        <fullName evidence="14">Ubiquinol oxidase polypeptide IV</fullName>
    </alternativeName>
    <alternativeName>
        <fullName evidence="15">Ubiquinol oxidase subunit 4</fullName>
    </alternativeName>
</protein>
<dbReference type="GO" id="GO:0019646">
    <property type="term" value="P:aerobic electron transport chain"/>
    <property type="evidence" value="ECO:0007669"/>
    <property type="project" value="TreeGrafter"/>
</dbReference>
<feature type="transmembrane region" description="Helical" evidence="17">
    <location>
        <begin position="63"/>
        <end position="81"/>
    </location>
</feature>
<comment type="similarity">
    <text evidence="2">Belongs to the cytochrome c oxidase bacterial subunit 4 family.</text>
</comment>
<dbReference type="GO" id="GO:0009486">
    <property type="term" value="F:cytochrome bo3 ubiquinol oxidase activity"/>
    <property type="evidence" value="ECO:0007669"/>
    <property type="project" value="InterPro"/>
</dbReference>
<keyword evidence="7 17" id="KW-0812">Transmembrane</keyword>
<keyword evidence="10" id="KW-0560">Oxidoreductase</keyword>
<comment type="caution">
    <text evidence="18">The sequence shown here is derived from an EMBL/GenBank/DDBJ whole genome shotgun (WGS) entry which is preliminary data.</text>
</comment>
<dbReference type="InterPro" id="IPR014210">
    <property type="entry name" value="Cyt_o_ubiqinol_oxidase_su4"/>
</dbReference>
<dbReference type="GO" id="GO:0009319">
    <property type="term" value="C:cytochrome o ubiquinol oxidase complex"/>
    <property type="evidence" value="ECO:0007669"/>
    <property type="project" value="TreeGrafter"/>
</dbReference>
<sequence>MSATTPEIHGAIHGEAHHHHDDGIPHFSRKDYLAGFLLAAALTAVPFWLVLTHPLGNPGLTGLVVMGLAAVQVVVHMVYFLHMNSRSEGGWTLLALLFTLLLVVIVLSGSLWVMYHLDHNMMPMTPQQMREAP</sequence>
<reference evidence="19" key="1">
    <citation type="submission" date="2018-05" db="EMBL/GenBank/DDBJ databases">
        <authorList>
            <person name="Li X."/>
        </authorList>
    </citation>
    <scope>NUCLEOTIDE SEQUENCE [LARGE SCALE GENOMIC DNA]</scope>
    <source>
        <strain evidence="19">LX32</strain>
    </source>
</reference>
<evidence type="ECO:0000256" key="4">
    <source>
        <dbReference type="ARBA" id="ARBA00014689"/>
    </source>
</evidence>
<dbReference type="InterPro" id="IPR050968">
    <property type="entry name" value="Cytochrome_c_oxidase_bac_sub4"/>
</dbReference>
<keyword evidence="5" id="KW-0813">Transport</keyword>
<dbReference type="RefSeq" id="WP_111529438.1">
    <property type="nucleotide sequence ID" value="NZ_JBHRSG010000003.1"/>
</dbReference>
<dbReference type="GO" id="GO:0005886">
    <property type="term" value="C:plasma membrane"/>
    <property type="evidence" value="ECO:0007669"/>
    <property type="project" value="UniProtKB-SubCell"/>
</dbReference>
<dbReference type="InterPro" id="IPR005171">
    <property type="entry name" value="Cyt_c_oxidase_su4_prok"/>
</dbReference>
<dbReference type="Proteomes" id="UP000249254">
    <property type="component" value="Unassembled WGS sequence"/>
</dbReference>
<keyword evidence="19" id="KW-1185">Reference proteome</keyword>
<evidence type="ECO:0000256" key="11">
    <source>
        <dbReference type="ARBA" id="ARBA00023136"/>
    </source>
</evidence>
<evidence type="ECO:0000256" key="10">
    <source>
        <dbReference type="ARBA" id="ARBA00023002"/>
    </source>
</evidence>
<keyword evidence="6" id="KW-1003">Cell membrane</keyword>